<keyword evidence="3" id="KW-1185">Reference proteome</keyword>
<evidence type="ECO:0000313" key="2">
    <source>
        <dbReference type="EMBL" id="MBM0106555.1"/>
    </source>
</evidence>
<proteinExistence type="predicted"/>
<gene>
    <name evidence="2" type="ORF">JM946_17640</name>
</gene>
<evidence type="ECO:0000256" key="1">
    <source>
        <dbReference type="SAM" id="MobiDB-lite"/>
    </source>
</evidence>
<dbReference type="RefSeq" id="WP_203168676.1">
    <property type="nucleotide sequence ID" value="NZ_JAEVLS010000004.1"/>
</dbReference>
<accession>A0ABS1X001</accession>
<organism evidence="2 3">
    <name type="scientific">Steroidobacter gossypii</name>
    <dbReference type="NCBI Taxonomy" id="2805490"/>
    <lineage>
        <taxon>Bacteria</taxon>
        <taxon>Pseudomonadati</taxon>
        <taxon>Pseudomonadota</taxon>
        <taxon>Gammaproteobacteria</taxon>
        <taxon>Steroidobacterales</taxon>
        <taxon>Steroidobacteraceae</taxon>
        <taxon>Steroidobacter</taxon>
    </lineage>
</organism>
<dbReference type="EMBL" id="JAEVLS010000004">
    <property type="protein sequence ID" value="MBM0106555.1"/>
    <property type="molecule type" value="Genomic_DNA"/>
</dbReference>
<sequence>MTSSCGSDEYFGSYVFPTAIIGVRTQSPQEAVALERQVTRFAIGKKLDVYYPTANEPIANPLERPLTGDAFEYAPNPPGHTYGFSMALKKLGEGCFMVRLSEQSQSWTPESLATLKELHGRLSRSLPGQVYALVRAKPEQNRSESRGYIDPEWPDRFESLCDRMNQPDDASKLASPVAPGFQ</sequence>
<feature type="compositionally biased region" description="Basic and acidic residues" evidence="1">
    <location>
        <begin position="159"/>
        <end position="171"/>
    </location>
</feature>
<name>A0ABS1X001_9GAMM</name>
<protein>
    <submittedName>
        <fullName evidence="2">Uncharacterized protein</fullName>
    </submittedName>
</protein>
<evidence type="ECO:0000313" key="3">
    <source>
        <dbReference type="Proteomes" id="UP000661077"/>
    </source>
</evidence>
<dbReference type="Proteomes" id="UP000661077">
    <property type="component" value="Unassembled WGS sequence"/>
</dbReference>
<feature type="region of interest" description="Disordered" evidence="1">
    <location>
        <begin position="159"/>
        <end position="182"/>
    </location>
</feature>
<comment type="caution">
    <text evidence="2">The sequence shown here is derived from an EMBL/GenBank/DDBJ whole genome shotgun (WGS) entry which is preliminary data.</text>
</comment>
<reference evidence="2 3" key="1">
    <citation type="journal article" date="2021" name="Int. J. Syst. Evol. Microbiol.">
        <title>Steroidobacter gossypii sp. nov., isolated from soil of cotton cropping field.</title>
        <authorList>
            <person name="Huang R."/>
            <person name="Yang S."/>
            <person name="Zhen C."/>
            <person name="Liu W."/>
        </authorList>
    </citation>
    <scope>NUCLEOTIDE SEQUENCE [LARGE SCALE GENOMIC DNA]</scope>
    <source>
        <strain evidence="2 3">S1-65</strain>
    </source>
</reference>